<feature type="region of interest" description="Disordered" evidence="1">
    <location>
        <begin position="97"/>
        <end position="131"/>
    </location>
</feature>
<dbReference type="Proteomes" id="UP000007110">
    <property type="component" value="Unassembled WGS sequence"/>
</dbReference>
<feature type="domain" description="Integrase catalytic" evidence="2">
    <location>
        <begin position="1503"/>
        <end position="1690"/>
    </location>
</feature>
<dbReference type="InterPro" id="IPR008042">
    <property type="entry name" value="Retrotrans_Pao"/>
</dbReference>
<feature type="region of interest" description="Disordered" evidence="1">
    <location>
        <begin position="456"/>
        <end position="491"/>
    </location>
</feature>
<dbReference type="GO" id="GO:0015074">
    <property type="term" value="P:DNA integration"/>
    <property type="evidence" value="ECO:0007669"/>
    <property type="project" value="InterPro"/>
</dbReference>
<dbReference type="InterPro" id="IPR040676">
    <property type="entry name" value="DUF5641"/>
</dbReference>
<sequence>MSVTGIDMSTDPEVTFKDHKSDSIRPEDSASQRGSSTTSASWRIRAKAKRAALAAEVAALKDQQELEIEEMKLKQRKAELLLKTRLKIAEAEETVYRGTRSIEQKTEPSKSEPSQQGSSTPARMKPASENQILTSQDDKITGKMDSDILHHLQQGQRQHQQLLEAITISSTNIMSFDGNPLNFFEFIRSFDSVIGNSSLDNNAKLLKLYHLCTGAAKDIIQCCLMMHQDDGYFHARTLLMDRFGSDHKISDAWIRKVTEGPVIQSNPKHLRDFADQLKTCAETLMALGMLHEMSSRSELVKVIERLPFHLKSRWLRFVKTIRDSGRQPNIQHAVEFITGAADELNDPVFGALLIGGPKNLGSTRSVKERTVSGRGQASMFTTSVNSSTKNCIMCQDSHDLFGCQEFKAMEPDERFDFAFKNRLCFNCLLPGHVSSKCILNRTCSVKGCNQRHTKFLHTGRRMRPSSGNPTPWRTRRESNDSSTQTDYDVASHASSNATRAGGCRVALPIIPVTVSAADGGESIETLALLDPGSTNSFCLQELIDVLQTKGKKKVIQVSTLESPKRAMECEAVKLRVKGSTADKKIEAEFLTRPSLNISTAKMAREEDISKYQHLCGIDLPVTGKNQVTILIGQDVPEALMPLEIKAGKPGEVYAVKTILGWTLNGPLGNGSSLQSFQASSSFISDDGNMLLEEQVHKFWKLEGTEYLHDNERSMSINDQKALKTWQEGVCRDGDHYQLPIPFRKRPEDLPNNIQVALTRLESLKRRLVKDDCLHAKYSEGMRSLLDEGYAEEVKDQDLGKDEGVWYLPHHPVFNPNKPEKTRIVFDCASKYNGTSLNVAVLQGPDLTNNLLGVLLRFRQEPIAIMGDIRAMFHQVRVPPEQRDFLRFLWWPEGDLIQHPKAYRMCVHLFGGTWSPSVCSFALRHTAEEFKTEYSPEAVDAVGRNFYVDDCLVSCKTEDDAIKLVAELMTLLKRGGFEVTKWISNSPAVIKSVPLEDRAKNIVGLDLNRDALPAERALGVTWDVELDCITYKITPKGKPVTRRGILSEIASIYDPYGYASPFVLVAKRILQDLTALKLGFDDPVPDEHHSRWLKWKEWLPLMSNFRVSRCFRPFDDVNEYQLHHFCDASESAYGVVSYLRMTSEGGQVHCNIILAKAKLAPLKKMTIPRLELMAAALAVTMDRKIRKELDFPLNESVFWTDSTIVLHYIRSDNKRFRTFVANRISTIRDASEPRQWRYVNTEKNPADDVSRGLTPDKLNGRWLKGPSFLCADEMEWPIAPADLQVPPSDPEIKPPTENASAFTTQSEEKSLERLINTYSSWYKLRRGVSWLLKFMQWLKLKGKTQTEQELRDFKRISYDDMQKAEKRILHYVQKCFFQKEIESLTDSDGKVTKTSQLYKLDPKIDEGLVRVGGRLERSALPLEAKHPVVLPKGSHVSDLILRDVHVKAGHSGRNYVLSVLREKYWMLGAGAAIRSMISRCVMCRRQRGKMMSQKMADLPENRLLPDEPPFSKVGIDYFGPFEVKRGRSMEKRYGVMFTCLTTRAIHLEVAHSLDTDSCISAIRRFIARRGNIKEMLSDNGTNLVGAERELKREIDGWNKAQISADLLQKGIKWTFNPPTASHFGGVWERQIGTVRKLILAVTKQQVLSGESLTTLFCEIESIVNNRPLTSVSDDVNDLEALTPNHLLLLNRKPQLPPTVKDRSDVYSRRRWRQIQYLADVFWRRWSREYLPQLQRRERWVPSHRNLQIGDLVLVADANTPRNSWLLGRVLQTFPDKKGFTRSANIKTKNSVIVRPISKLCLILEGDC</sequence>
<dbReference type="OrthoDB" id="5984724at2759"/>
<dbReference type="CDD" id="cd01644">
    <property type="entry name" value="RT_pepA17"/>
    <property type="match status" value="1"/>
</dbReference>
<dbReference type="PANTHER" id="PTHR47331">
    <property type="entry name" value="PHD-TYPE DOMAIN-CONTAINING PROTEIN"/>
    <property type="match status" value="1"/>
</dbReference>
<feature type="compositionally biased region" description="Basic and acidic residues" evidence="1">
    <location>
        <begin position="14"/>
        <end position="30"/>
    </location>
</feature>
<dbReference type="InterPro" id="IPR001584">
    <property type="entry name" value="Integrase_cat-core"/>
</dbReference>
<evidence type="ECO:0000313" key="4">
    <source>
        <dbReference type="Proteomes" id="UP000007110"/>
    </source>
</evidence>
<proteinExistence type="predicted"/>
<dbReference type="SUPFAM" id="SSF56672">
    <property type="entry name" value="DNA/RNA polymerases"/>
    <property type="match status" value="1"/>
</dbReference>
<dbReference type="InterPro" id="IPR043128">
    <property type="entry name" value="Rev_trsase/Diguanyl_cyclase"/>
</dbReference>
<reference evidence="4" key="1">
    <citation type="submission" date="2015-02" db="EMBL/GenBank/DDBJ databases">
        <title>Genome sequencing for Strongylocentrotus purpuratus.</title>
        <authorList>
            <person name="Murali S."/>
            <person name="Liu Y."/>
            <person name="Vee V."/>
            <person name="English A."/>
            <person name="Wang M."/>
            <person name="Skinner E."/>
            <person name="Han Y."/>
            <person name="Muzny D.M."/>
            <person name="Worley K.C."/>
            <person name="Gibbs R.A."/>
        </authorList>
    </citation>
    <scope>NUCLEOTIDE SEQUENCE</scope>
</reference>
<dbReference type="RefSeq" id="XP_030834406.1">
    <property type="nucleotide sequence ID" value="XM_030978546.1"/>
</dbReference>
<dbReference type="InterPro" id="IPR036397">
    <property type="entry name" value="RNaseH_sf"/>
</dbReference>
<feature type="compositionally biased region" description="Polar residues" evidence="1">
    <location>
        <begin position="111"/>
        <end position="121"/>
    </location>
</feature>
<dbReference type="InterPro" id="IPR000477">
    <property type="entry name" value="RT_dom"/>
</dbReference>
<dbReference type="InterPro" id="IPR041588">
    <property type="entry name" value="Integrase_H2C2"/>
</dbReference>
<reference evidence="3" key="2">
    <citation type="submission" date="2021-01" db="UniProtKB">
        <authorList>
            <consortium name="EnsemblMetazoa"/>
        </authorList>
    </citation>
    <scope>IDENTIFICATION</scope>
</reference>
<feature type="compositionally biased region" description="Polar residues" evidence="1">
    <location>
        <begin position="31"/>
        <end position="41"/>
    </location>
</feature>
<dbReference type="Gene3D" id="3.30.70.270">
    <property type="match status" value="1"/>
</dbReference>
<dbReference type="Gene3D" id="3.10.10.10">
    <property type="entry name" value="HIV Type 1 Reverse Transcriptase, subunit A, domain 1"/>
    <property type="match status" value="1"/>
</dbReference>
<dbReference type="Gene3D" id="3.30.420.10">
    <property type="entry name" value="Ribonuclease H-like superfamily/Ribonuclease H"/>
    <property type="match status" value="1"/>
</dbReference>
<dbReference type="Pfam" id="PF18701">
    <property type="entry name" value="DUF5641"/>
    <property type="match status" value="1"/>
</dbReference>
<dbReference type="PROSITE" id="PS50994">
    <property type="entry name" value="INTEGRASE"/>
    <property type="match status" value="1"/>
</dbReference>
<dbReference type="Pfam" id="PF05380">
    <property type="entry name" value="Peptidase_A17"/>
    <property type="match status" value="1"/>
</dbReference>
<evidence type="ECO:0000256" key="1">
    <source>
        <dbReference type="SAM" id="MobiDB-lite"/>
    </source>
</evidence>
<feature type="region of interest" description="Disordered" evidence="1">
    <location>
        <begin position="1"/>
        <end position="45"/>
    </location>
</feature>
<dbReference type="InParanoid" id="A0A7M7NBV6"/>
<evidence type="ECO:0000313" key="3">
    <source>
        <dbReference type="EnsemblMetazoa" id="XP_030834406"/>
    </source>
</evidence>
<dbReference type="InterPro" id="IPR043502">
    <property type="entry name" value="DNA/RNA_pol_sf"/>
</dbReference>
<dbReference type="Gene3D" id="1.10.340.70">
    <property type="match status" value="1"/>
</dbReference>
<feature type="compositionally biased region" description="Basic and acidic residues" evidence="1">
    <location>
        <begin position="100"/>
        <end position="110"/>
    </location>
</feature>
<dbReference type="EnsemblMetazoa" id="XM_030978546">
    <property type="protein sequence ID" value="XP_030834406"/>
    <property type="gene ID" value="LOC105440886"/>
</dbReference>
<dbReference type="GO" id="GO:0003676">
    <property type="term" value="F:nucleic acid binding"/>
    <property type="evidence" value="ECO:0007669"/>
    <property type="project" value="InterPro"/>
</dbReference>
<dbReference type="PANTHER" id="PTHR47331:SF1">
    <property type="entry name" value="GAG-LIKE PROTEIN"/>
    <property type="match status" value="1"/>
</dbReference>
<dbReference type="InterPro" id="IPR012337">
    <property type="entry name" value="RNaseH-like_sf"/>
</dbReference>
<dbReference type="Pfam" id="PF17921">
    <property type="entry name" value="Integrase_H2C2"/>
    <property type="match status" value="1"/>
</dbReference>
<dbReference type="Pfam" id="PF00078">
    <property type="entry name" value="RVT_1"/>
    <property type="match status" value="1"/>
</dbReference>
<feature type="compositionally biased region" description="Polar residues" evidence="1">
    <location>
        <begin position="480"/>
        <end position="491"/>
    </location>
</feature>
<organism evidence="3 4">
    <name type="scientific">Strongylocentrotus purpuratus</name>
    <name type="common">Purple sea urchin</name>
    <dbReference type="NCBI Taxonomy" id="7668"/>
    <lineage>
        <taxon>Eukaryota</taxon>
        <taxon>Metazoa</taxon>
        <taxon>Echinodermata</taxon>
        <taxon>Eleutherozoa</taxon>
        <taxon>Echinozoa</taxon>
        <taxon>Echinoidea</taxon>
        <taxon>Euechinoidea</taxon>
        <taxon>Echinacea</taxon>
        <taxon>Camarodonta</taxon>
        <taxon>Echinidea</taxon>
        <taxon>Strongylocentrotidae</taxon>
        <taxon>Strongylocentrotus</taxon>
    </lineage>
</organism>
<accession>A0A7M7NBV6</accession>
<dbReference type="KEGG" id="spu:105440886"/>
<dbReference type="GeneID" id="105440886"/>
<name>A0A7M7NBV6_STRPU</name>
<keyword evidence="4" id="KW-1185">Reference proteome</keyword>
<dbReference type="SUPFAM" id="SSF53098">
    <property type="entry name" value="Ribonuclease H-like"/>
    <property type="match status" value="1"/>
</dbReference>
<evidence type="ECO:0000259" key="2">
    <source>
        <dbReference type="PROSITE" id="PS50994"/>
    </source>
</evidence>
<protein>
    <recommendedName>
        <fullName evidence="2">Integrase catalytic domain-containing protein</fullName>
    </recommendedName>
</protein>